<organism evidence="2 3">
    <name type="scientific">Anisodus tanguticus</name>
    <dbReference type="NCBI Taxonomy" id="243964"/>
    <lineage>
        <taxon>Eukaryota</taxon>
        <taxon>Viridiplantae</taxon>
        <taxon>Streptophyta</taxon>
        <taxon>Embryophyta</taxon>
        <taxon>Tracheophyta</taxon>
        <taxon>Spermatophyta</taxon>
        <taxon>Magnoliopsida</taxon>
        <taxon>eudicotyledons</taxon>
        <taxon>Gunneridae</taxon>
        <taxon>Pentapetalae</taxon>
        <taxon>asterids</taxon>
        <taxon>lamiids</taxon>
        <taxon>Solanales</taxon>
        <taxon>Solanaceae</taxon>
        <taxon>Solanoideae</taxon>
        <taxon>Hyoscyameae</taxon>
        <taxon>Anisodus</taxon>
    </lineage>
</organism>
<evidence type="ECO:0000313" key="3">
    <source>
        <dbReference type="Proteomes" id="UP001291623"/>
    </source>
</evidence>
<comment type="caution">
    <text evidence="2">The sequence shown here is derived from an EMBL/GenBank/DDBJ whole genome shotgun (WGS) entry which is preliminary data.</text>
</comment>
<accession>A0AAE1RPH3</accession>
<dbReference type="EMBL" id="JAVYJV010000014">
    <property type="protein sequence ID" value="KAK4354572.1"/>
    <property type="molecule type" value="Genomic_DNA"/>
</dbReference>
<feature type="compositionally biased region" description="Basic and acidic residues" evidence="1">
    <location>
        <begin position="72"/>
        <end position="84"/>
    </location>
</feature>
<sequence>MDLAERWKKGTEAPPLPADGSLKLMLLTDLNSDCVDQNVEAYICGNAGWIFYCTQSGIFLNLILLGNQLQERREHNQGRERGKGEASTTTTMKVPERKLQQRR</sequence>
<reference evidence="2" key="1">
    <citation type="submission" date="2023-12" db="EMBL/GenBank/DDBJ databases">
        <title>Genome assembly of Anisodus tanguticus.</title>
        <authorList>
            <person name="Wang Y.-J."/>
        </authorList>
    </citation>
    <scope>NUCLEOTIDE SEQUENCE</scope>
    <source>
        <strain evidence="2">KB-2021</strain>
        <tissue evidence="2">Leaf</tissue>
    </source>
</reference>
<feature type="compositionally biased region" description="Basic and acidic residues" evidence="1">
    <location>
        <begin position="94"/>
        <end position="103"/>
    </location>
</feature>
<keyword evidence="3" id="KW-1185">Reference proteome</keyword>
<proteinExistence type="predicted"/>
<dbReference type="AlphaFoldDB" id="A0AAE1RPH3"/>
<evidence type="ECO:0000313" key="2">
    <source>
        <dbReference type="EMBL" id="KAK4354572.1"/>
    </source>
</evidence>
<gene>
    <name evidence="2" type="ORF">RND71_026766</name>
</gene>
<dbReference type="Proteomes" id="UP001291623">
    <property type="component" value="Unassembled WGS sequence"/>
</dbReference>
<name>A0AAE1RPH3_9SOLA</name>
<evidence type="ECO:0000256" key="1">
    <source>
        <dbReference type="SAM" id="MobiDB-lite"/>
    </source>
</evidence>
<feature type="region of interest" description="Disordered" evidence="1">
    <location>
        <begin position="72"/>
        <end position="103"/>
    </location>
</feature>
<protein>
    <submittedName>
        <fullName evidence="2">Uncharacterized protein</fullName>
    </submittedName>
</protein>